<protein>
    <recommendedName>
        <fullName evidence="4">DUF922 domain-containing protein</fullName>
    </recommendedName>
</protein>
<dbReference type="OrthoDB" id="5431540at2"/>
<reference evidence="2 3" key="1">
    <citation type="submission" date="2017-04" db="EMBL/GenBank/DDBJ databases">
        <authorList>
            <person name="Afonso C.L."/>
            <person name="Miller P.J."/>
            <person name="Scott M.A."/>
            <person name="Spackman E."/>
            <person name="Goraichik I."/>
            <person name="Dimitrov K.M."/>
            <person name="Suarez D.L."/>
            <person name="Swayne D.E."/>
        </authorList>
    </citation>
    <scope>NUCLEOTIDE SEQUENCE [LARGE SCALE GENOMIC DNA]</scope>
    <source>
        <strain evidence="2 3">DSM 11622</strain>
    </source>
</reference>
<keyword evidence="3" id="KW-1185">Reference proteome</keyword>
<evidence type="ECO:0000313" key="3">
    <source>
        <dbReference type="Proteomes" id="UP000192266"/>
    </source>
</evidence>
<dbReference type="AlphaFoldDB" id="A0A1W1VPM0"/>
<proteinExistence type="predicted"/>
<dbReference type="EMBL" id="FWWW01000068">
    <property type="protein sequence ID" value="SMB95021.1"/>
    <property type="molecule type" value="Genomic_DNA"/>
</dbReference>
<evidence type="ECO:0000313" key="2">
    <source>
        <dbReference type="EMBL" id="SMB95021.1"/>
    </source>
</evidence>
<accession>A0A1W1VPM0</accession>
<evidence type="ECO:0000256" key="1">
    <source>
        <dbReference type="SAM" id="MobiDB-lite"/>
    </source>
</evidence>
<feature type="region of interest" description="Disordered" evidence="1">
    <location>
        <begin position="363"/>
        <end position="386"/>
    </location>
</feature>
<gene>
    <name evidence="2" type="ORF">SAMN00120144_1847</name>
</gene>
<evidence type="ECO:0008006" key="4">
    <source>
        <dbReference type="Google" id="ProtNLM"/>
    </source>
</evidence>
<name>A0A1W1VPM0_9BACT</name>
<dbReference type="Proteomes" id="UP000192266">
    <property type="component" value="Unassembled WGS sequence"/>
</dbReference>
<dbReference type="STRING" id="645990.SAMN00120144_1847"/>
<organism evidence="2 3">
    <name type="scientific">Hymenobacter roseosalivarius DSM 11622</name>
    <dbReference type="NCBI Taxonomy" id="645990"/>
    <lineage>
        <taxon>Bacteria</taxon>
        <taxon>Pseudomonadati</taxon>
        <taxon>Bacteroidota</taxon>
        <taxon>Cytophagia</taxon>
        <taxon>Cytophagales</taxon>
        <taxon>Hymenobacteraceae</taxon>
        <taxon>Hymenobacter</taxon>
    </lineage>
</organism>
<sequence length="386" mass="43318">MLLIFKRLPTRWMVAMLSGGLLLAAQSAGSIAPIRLLPAAQTFASQEFYIAQVIDERKDRRTVATLLPPPATAAPMPKTEAVDLQGGSLPAIRQFIQQSLPANKKLRPLTIRLRECRVTETSDPKAPGRVEGRVSIKMAFDWQRDDQTVALTEYQGAARYGRPAGQLAVVEPTLRQALTEAVRYLHTWVRQNAPHNAKLATGVQVFFTDYTENQEADTLFYDPKRPLDFSDFAGTRRSGGNTAAVVFPNFAYQGSTKVVGGKMQLRIAMKTFVVRSSSWVADYARTPATLNHEQRHFDVVKLVVERFKHRIKQDTLSVDYYAGHLQHQYLLSYQEMNRLQEQYDGETGHGTNDAAQARWNKRITRELQALASPPSPLPQKEGEPVN</sequence>
<dbReference type="RefSeq" id="WP_084445353.1">
    <property type="nucleotide sequence ID" value="NZ_FWWW01000068.1"/>
</dbReference>